<feature type="transmembrane region" description="Helical" evidence="5">
    <location>
        <begin position="67"/>
        <end position="84"/>
    </location>
</feature>
<evidence type="ECO:0000256" key="1">
    <source>
        <dbReference type="ARBA" id="ARBA00004651"/>
    </source>
</evidence>
<gene>
    <name evidence="7" type="ORF">KOI35_28370</name>
</gene>
<dbReference type="InterPro" id="IPR020846">
    <property type="entry name" value="MFS_dom"/>
</dbReference>
<feature type="transmembrane region" description="Helical" evidence="5">
    <location>
        <begin position="124"/>
        <end position="142"/>
    </location>
</feature>
<evidence type="ECO:0000259" key="6">
    <source>
        <dbReference type="PROSITE" id="PS50850"/>
    </source>
</evidence>
<feature type="domain" description="Major facilitator superfamily (MFS) profile" evidence="6">
    <location>
        <begin position="1"/>
        <end position="378"/>
    </location>
</feature>
<evidence type="ECO:0000256" key="5">
    <source>
        <dbReference type="SAM" id="Phobius"/>
    </source>
</evidence>
<feature type="transmembrane region" description="Helical" evidence="5">
    <location>
        <begin position="32"/>
        <end position="55"/>
    </location>
</feature>
<keyword evidence="4 5" id="KW-0472">Membrane</keyword>
<comment type="subcellular location">
    <subcellularLocation>
        <location evidence="1">Cell membrane</location>
        <topology evidence="1">Multi-pass membrane protein</topology>
    </subcellularLocation>
</comment>
<dbReference type="InterPro" id="IPR036259">
    <property type="entry name" value="MFS_trans_sf"/>
</dbReference>
<comment type="caution">
    <text evidence="7">The sequence shown here is derived from an EMBL/GenBank/DDBJ whole genome shotgun (WGS) entry which is preliminary data.</text>
</comment>
<keyword evidence="2 5" id="KW-0812">Transmembrane</keyword>
<dbReference type="InterPro" id="IPR011701">
    <property type="entry name" value="MFS"/>
</dbReference>
<evidence type="ECO:0000256" key="2">
    <source>
        <dbReference type="ARBA" id="ARBA00022692"/>
    </source>
</evidence>
<keyword evidence="8" id="KW-1185">Reference proteome</keyword>
<dbReference type="Gene3D" id="1.20.1250.20">
    <property type="entry name" value="MFS general substrate transporter like domains"/>
    <property type="match status" value="1"/>
</dbReference>
<evidence type="ECO:0000256" key="3">
    <source>
        <dbReference type="ARBA" id="ARBA00022989"/>
    </source>
</evidence>
<dbReference type="Proteomes" id="UP001519654">
    <property type="component" value="Unassembled WGS sequence"/>
</dbReference>
<dbReference type="CDD" id="cd17324">
    <property type="entry name" value="MFS_NepI_like"/>
    <property type="match status" value="1"/>
</dbReference>
<feature type="transmembrane region" description="Helical" evidence="5">
    <location>
        <begin position="289"/>
        <end position="308"/>
    </location>
</feature>
<dbReference type="SUPFAM" id="SSF103473">
    <property type="entry name" value="MFS general substrate transporter"/>
    <property type="match status" value="1"/>
</dbReference>
<keyword evidence="3 5" id="KW-1133">Transmembrane helix</keyword>
<dbReference type="PROSITE" id="PS50850">
    <property type="entry name" value="MFS"/>
    <property type="match status" value="1"/>
</dbReference>
<feature type="transmembrane region" description="Helical" evidence="5">
    <location>
        <begin position="154"/>
        <end position="174"/>
    </location>
</feature>
<dbReference type="EMBL" id="JAHKKG010000009">
    <property type="protein sequence ID" value="MBU2667433.1"/>
    <property type="molecule type" value="Genomic_DNA"/>
</dbReference>
<dbReference type="PANTHER" id="PTHR42910:SF1">
    <property type="entry name" value="MAJOR FACILITATOR SUPERFAMILY (MFS) PROFILE DOMAIN-CONTAINING PROTEIN"/>
    <property type="match status" value="1"/>
</dbReference>
<feature type="transmembrane region" description="Helical" evidence="5">
    <location>
        <begin position="236"/>
        <end position="258"/>
    </location>
</feature>
<feature type="transmembrane region" description="Helical" evidence="5">
    <location>
        <begin position="90"/>
        <end position="112"/>
    </location>
</feature>
<dbReference type="Pfam" id="PF07690">
    <property type="entry name" value="MFS_1"/>
    <property type="match status" value="2"/>
</dbReference>
<reference evidence="7 8" key="1">
    <citation type="submission" date="2021-06" db="EMBL/GenBank/DDBJ databases">
        <title>Actinoplanes lichenicola sp. nov., and Actinoplanes ovalisporus sp. nov., isolated from lichen in Thailand.</title>
        <authorList>
            <person name="Saeng-In P."/>
            <person name="Kanchanasin P."/>
            <person name="Yuki M."/>
            <person name="Kudo T."/>
            <person name="Ohkuma M."/>
            <person name="Phongsopitanun W."/>
            <person name="Tanasupawat S."/>
        </authorList>
    </citation>
    <scope>NUCLEOTIDE SEQUENCE [LARGE SCALE GENOMIC DNA]</scope>
    <source>
        <strain evidence="7 8">NBRC 110975</strain>
    </source>
</reference>
<protein>
    <submittedName>
        <fullName evidence="7">MFS transporter</fullName>
    </submittedName>
</protein>
<dbReference type="PANTHER" id="PTHR42910">
    <property type="entry name" value="TRANSPORTER SCO4007-RELATED"/>
    <property type="match status" value="1"/>
</dbReference>
<name>A0ABS5YVP0_9ACTN</name>
<feature type="transmembrane region" description="Helical" evidence="5">
    <location>
        <begin position="349"/>
        <end position="370"/>
    </location>
</feature>
<sequence>MTFVLAAACGLTVANLYYAQPLLDLVAGTFGVSQGAATIVVTLTQAGYAVGLLFLLPLGDLIENRKLVTRLLAGTASALLLAALSPAYGMFLGVAILIGVTSVVAQILIPLASHLAPAERRGAMVGKVMSGLLLGILLARTVSSLVAEAWGWRAIYFISAGLMVVLAVVLHRMLPLVGVSSGSYGSLLRSVFALARSSRPLRRRALSQAMMFGAFTAFWTAIGYELIDEHGFSQTQIAVFALIGAGGALAAPVAGRLADRGHGRWASGAALALASLTLVLAAVGHRSVIALAVAGVLLDFAVQAHQVLSQHEIFALRDGARARINTVFMTTVFTGGAVSSALTGALHHAYGWIGACVLGAVLPLIGLAVWATSFSRPRTAVLTPL</sequence>
<evidence type="ECO:0000256" key="4">
    <source>
        <dbReference type="ARBA" id="ARBA00023136"/>
    </source>
</evidence>
<feature type="transmembrane region" description="Helical" evidence="5">
    <location>
        <begin position="205"/>
        <end position="224"/>
    </location>
</feature>
<accession>A0ABS5YVP0</accession>
<evidence type="ECO:0000313" key="7">
    <source>
        <dbReference type="EMBL" id="MBU2667433.1"/>
    </source>
</evidence>
<organism evidence="7 8">
    <name type="scientific">Paractinoplanes bogorensis</name>
    <dbReference type="NCBI Taxonomy" id="1610840"/>
    <lineage>
        <taxon>Bacteria</taxon>
        <taxon>Bacillati</taxon>
        <taxon>Actinomycetota</taxon>
        <taxon>Actinomycetes</taxon>
        <taxon>Micromonosporales</taxon>
        <taxon>Micromonosporaceae</taxon>
        <taxon>Paractinoplanes</taxon>
    </lineage>
</organism>
<evidence type="ECO:0000313" key="8">
    <source>
        <dbReference type="Proteomes" id="UP001519654"/>
    </source>
</evidence>
<feature type="transmembrane region" description="Helical" evidence="5">
    <location>
        <begin position="265"/>
        <end position="283"/>
    </location>
</feature>
<feature type="transmembrane region" description="Helical" evidence="5">
    <location>
        <begin position="320"/>
        <end position="343"/>
    </location>
</feature>
<proteinExistence type="predicted"/>